<dbReference type="GO" id="GO:0044780">
    <property type="term" value="P:bacterial-type flagellum assembly"/>
    <property type="evidence" value="ECO:0007669"/>
    <property type="project" value="InterPro"/>
</dbReference>
<dbReference type="Proteomes" id="UP000175744">
    <property type="component" value="Unassembled WGS sequence"/>
</dbReference>
<dbReference type="InterPro" id="IPR007809">
    <property type="entry name" value="FlgN-like"/>
</dbReference>
<proteinExistence type="predicted"/>
<dbReference type="EMBL" id="LZFO01000011">
    <property type="protein sequence ID" value="OFI06511.1"/>
    <property type="molecule type" value="Genomic_DNA"/>
</dbReference>
<evidence type="ECO:0000313" key="3">
    <source>
        <dbReference type="Proteomes" id="UP000175744"/>
    </source>
</evidence>
<sequence>MKEKLNLIILEEIKSLKSLLNLLDEQFEYINKNNVFALEGIVKKIKNQNAHIAKWEMERRKLTGKRAMSEVIASFKDKEIEENYIKIKNLLEEVKLQKDTNEALIRQSLGFATRMLTLLNPDRTPKTYGPKGLR</sequence>
<name>A0A1E8EZF5_9CLOT</name>
<reference evidence="2 3" key="1">
    <citation type="submission" date="2016-06" db="EMBL/GenBank/DDBJ databases">
        <title>Genome sequence of Clostridium acetireducens DSM 10703.</title>
        <authorList>
            <person name="Poehlein A."/>
            <person name="Fluechter S."/>
            <person name="Duerre P."/>
            <person name="Daniel R."/>
        </authorList>
    </citation>
    <scope>NUCLEOTIDE SEQUENCE [LARGE SCALE GENOMIC DNA]</scope>
    <source>
        <strain evidence="2 3">DSM 10703</strain>
    </source>
</reference>
<evidence type="ECO:0000256" key="1">
    <source>
        <dbReference type="ARBA" id="ARBA00022795"/>
    </source>
</evidence>
<dbReference type="STRING" id="1121290.CLAOCE_10110"/>
<evidence type="ECO:0000313" key="2">
    <source>
        <dbReference type="EMBL" id="OFI06511.1"/>
    </source>
</evidence>
<dbReference type="SUPFAM" id="SSF140566">
    <property type="entry name" value="FlgN-like"/>
    <property type="match status" value="1"/>
</dbReference>
<gene>
    <name evidence="2" type="ORF">CLOACE_10110</name>
</gene>
<accession>A0A1E8EZF5</accession>
<dbReference type="OrthoDB" id="1755640at2"/>
<comment type="caution">
    <text evidence="2">The sequence shown here is derived from an EMBL/GenBank/DDBJ whole genome shotgun (WGS) entry which is preliminary data.</text>
</comment>
<dbReference type="Pfam" id="PF05130">
    <property type="entry name" value="FlgN"/>
    <property type="match status" value="1"/>
</dbReference>
<protein>
    <submittedName>
        <fullName evidence="2">FlgN protein</fullName>
    </submittedName>
</protein>
<dbReference type="Gene3D" id="1.20.58.300">
    <property type="entry name" value="FlgN-like"/>
    <property type="match status" value="1"/>
</dbReference>
<dbReference type="RefSeq" id="WP_070109945.1">
    <property type="nucleotide sequence ID" value="NZ_LZFO01000011.1"/>
</dbReference>
<keyword evidence="1" id="KW-1005">Bacterial flagellum biogenesis</keyword>
<organism evidence="2 3">
    <name type="scientific">Clostridium acetireducens DSM 10703</name>
    <dbReference type="NCBI Taxonomy" id="1121290"/>
    <lineage>
        <taxon>Bacteria</taxon>
        <taxon>Bacillati</taxon>
        <taxon>Bacillota</taxon>
        <taxon>Clostridia</taxon>
        <taxon>Eubacteriales</taxon>
        <taxon>Clostridiaceae</taxon>
        <taxon>Clostridium</taxon>
    </lineage>
</organism>
<dbReference type="AlphaFoldDB" id="A0A1E8EZF5"/>
<keyword evidence="3" id="KW-1185">Reference proteome</keyword>
<dbReference type="InterPro" id="IPR036679">
    <property type="entry name" value="FlgN-like_sf"/>
</dbReference>